<proteinExistence type="predicted"/>
<keyword evidence="3" id="KW-0808">Transferase</keyword>
<dbReference type="Pfam" id="PF02151">
    <property type="entry name" value="UVR"/>
    <property type="match status" value="1"/>
</dbReference>
<dbReference type="PIRSF" id="PIRSF015034">
    <property type="entry name" value="YacH"/>
    <property type="match status" value="1"/>
</dbReference>
<gene>
    <name evidence="3" type="ORF">SAMN02746089_01972</name>
</gene>
<name>A0A1M5BW87_9THEO</name>
<dbReference type="SUPFAM" id="SSF46600">
    <property type="entry name" value="C-terminal UvrC-binding domain of UvrB"/>
    <property type="match status" value="1"/>
</dbReference>
<dbReference type="OrthoDB" id="9788704at2"/>
<dbReference type="Gene3D" id="4.10.860.10">
    <property type="entry name" value="UVR domain"/>
    <property type="match status" value="1"/>
</dbReference>
<dbReference type="PROSITE" id="PS50151">
    <property type="entry name" value="UVR"/>
    <property type="match status" value="1"/>
</dbReference>
<dbReference type="GO" id="GO:0050897">
    <property type="term" value="F:cobalt ion binding"/>
    <property type="evidence" value="ECO:0007669"/>
    <property type="project" value="TreeGrafter"/>
</dbReference>
<evidence type="ECO:0000313" key="4">
    <source>
        <dbReference type="Proteomes" id="UP000184088"/>
    </source>
</evidence>
<dbReference type="GO" id="GO:0008270">
    <property type="term" value="F:zinc ion binding"/>
    <property type="evidence" value="ECO:0007669"/>
    <property type="project" value="TreeGrafter"/>
</dbReference>
<keyword evidence="1" id="KW-0175">Coiled coil</keyword>
<dbReference type="InterPro" id="IPR001943">
    <property type="entry name" value="UVR_dom"/>
</dbReference>
<dbReference type="GO" id="GO:0005507">
    <property type="term" value="F:copper ion binding"/>
    <property type="evidence" value="ECO:0007669"/>
    <property type="project" value="TreeGrafter"/>
</dbReference>
<feature type="domain" description="UVR" evidence="2">
    <location>
        <begin position="133"/>
        <end position="168"/>
    </location>
</feature>
<keyword evidence="3" id="KW-0418">Kinase</keyword>
<dbReference type="InterPro" id="IPR036876">
    <property type="entry name" value="UVR_dom_sf"/>
</dbReference>
<sequence>MICERCQKRPATVHYTQIINGQKTEMHLCEECARETGQLNFEPFTLPFGSFFSIDNLLSGLMDYTADDYMIQSVKCSFCNSTYEDFKKTGRLGCARCYNVFRDRLMPLVRKIHGHNLHKGKVPKRAGGNLRIERQIERLREQLNDAVRREAYEEAARLRDQIKELEKKLGR</sequence>
<evidence type="ECO:0000259" key="2">
    <source>
        <dbReference type="PROSITE" id="PS50151"/>
    </source>
</evidence>
<evidence type="ECO:0000256" key="1">
    <source>
        <dbReference type="SAM" id="Coils"/>
    </source>
</evidence>
<dbReference type="GO" id="GO:1990169">
    <property type="term" value="P:stress response to copper ion"/>
    <property type="evidence" value="ECO:0007669"/>
    <property type="project" value="TreeGrafter"/>
</dbReference>
<dbReference type="AlphaFoldDB" id="A0A1M5BW87"/>
<dbReference type="STRING" id="1121256.SAMN02746089_01972"/>
<dbReference type="InterPro" id="IPR025542">
    <property type="entry name" value="YacH"/>
</dbReference>
<dbReference type="EMBL" id="FQVH01000024">
    <property type="protein sequence ID" value="SHF46814.1"/>
    <property type="molecule type" value="Genomic_DNA"/>
</dbReference>
<organism evidence="3 4">
    <name type="scientific">Caldanaerobius fijiensis DSM 17918</name>
    <dbReference type="NCBI Taxonomy" id="1121256"/>
    <lineage>
        <taxon>Bacteria</taxon>
        <taxon>Bacillati</taxon>
        <taxon>Bacillota</taxon>
        <taxon>Clostridia</taxon>
        <taxon>Thermoanaerobacterales</taxon>
        <taxon>Thermoanaerobacteraceae</taxon>
        <taxon>Caldanaerobius</taxon>
    </lineage>
</organism>
<dbReference type="RefSeq" id="WP_073344734.1">
    <property type="nucleotide sequence ID" value="NZ_FQVH01000024.1"/>
</dbReference>
<dbReference type="PANTHER" id="PTHR38430">
    <property type="entry name" value="PROTEIN-ARGININE KINASE ACTIVATOR PROTEIN"/>
    <property type="match status" value="1"/>
</dbReference>
<evidence type="ECO:0000313" key="3">
    <source>
        <dbReference type="EMBL" id="SHF46814.1"/>
    </source>
</evidence>
<dbReference type="GO" id="GO:0016301">
    <property type="term" value="F:kinase activity"/>
    <property type="evidence" value="ECO:0007669"/>
    <property type="project" value="UniProtKB-KW"/>
</dbReference>
<dbReference type="Proteomes" id="UP000184088">
    <property type="component" value="Unassembled WGS sequence"/>
</dbReference>
<reference evidence="3 4" key="1">
    <citation type="submission" date="2016-11" db="EMBL/GenBank/DDBJ databases">
        <authorList>
            <person name="Jaros S."/>
            <person name="Januszkiewicz K."/>
            <person name="Wedrychowicz H."/>
        </authorList>
    </citation>
    <scope>NUCLEOTIDE SEQUENCE [LARGE SCALE GENOMIC DNA]</scope>
    <source>
        <strain evidence="3 4">DSM 17918</strain>
    </source>
</reference>
<feature type="coiled-coil region" evidence="1">
    <location>
        <begin position="129"/>
        <end position="168"/>
    </location>
</feature>
<keyword evidence="4" id="KW-1185">Reference proteome</keyword>
<dbReference type="GO" id="GO:0046870">
    <property type="term" value="F:cadmium ion binding"/>
    <property type="evidence" value="ECO:0007669"/>
    <property type="project" value="TreeGrafter"/>
</dbReference>
<protein>
    <submittedName>
        <fullName evidence="3">Protein-arginine kinase activator protein McsA</fullName>
    </submittedName>
</protein>
<accession>A0A1M5BW87</accession>
<dbReference type="PANTHER" id="PTHR38430:SF1">
    <property type="entry name" value="PROTEIN-ARGININE KINASE ACTIVATOR PROTEIN"/>
    <property type="match status" value="1"/>
</dbReference>
<dbReference type="GO" id="GO:1990170">
    <property type="term" value="P:stress response to cadmium ion"/>
    <property type="evidence" value="ECO:0007669"/>
    <property type="project" value="TreeGrafter"/>
</dbReference>